<organism evidence="9 10">
    <name type="scientific">Aerophobetes bacterium</name>
    <dbReference type="NCBI Taxonomy" id="2030807"/>
    <lineage>
        <taxon>Bacteria</taxon>
        <taxon>Candidatus Aerophobota</taxon>
    </lineage>
</organism>
<dbReference type="InterPro" id="IPR050809">
    <property type="entry name" value="UgpAE/MalFG_permease"/>
</dbReference>
<evidence type="ECO:0000256" key="7">
    <source>
        <dbReference type="RuleBase" id="RU363032"/>
    </source>
</evidence>
<reference evidence="9 10" key="1">
    <citation type="submission" date="2018-06" db="EMBL/GenBank/DDBJ databases">
        <title>Extensive metabolic versatility and redundancy in microbially diverse, dynamic hydrothermal sediments.</title>
        <authorList>
            <person name="Dombrowski N."/>
            <person name="Teske A."/>
            <person name="Baker B.J."/>
        </authorList>
    </citation>
    <scope>NUCLEOTIDE SEQUENCE [LARGE SCALE GENOMIC DNA]</scope>
    <source>
        <strain evidence="9">B3_G15</strain>
    </source>
</reference>
<dbReference type="AlphaFoldDB" id="A0A662DH95"/>
<comment type="similarity">
    <text evidence="7">Belongs to the binding-protein-dependent transport system permease family.</text>
</comment>
<evidence type="ECO:0000259" key="8">
    <source>
        <dbReference type="PROSITE" id="PS50928"/>
    </source>
</evidence>
<feature type="transmembrane region" description="Helical" evidence="7">
    <location>
        <begin position="153"/>
        <end position="179"/>
    </location>
</feature>
<evidence type="ECO:0000256" key="4">
    <source>
        <dbReference type="ARBA" id="ARBA00022692"/>
    </source>
</evidence>
<name>A0A662DH95_UNCAE</name>
<gene>
    <name evidence="9" type="ORF">DRJ04_04200</name>
</gene>
<dbReference type="EMBL" id="QMQA01000092">
    <property type="protein sequence ID" value="RLE13502.1"/>
    <property type="molecule type" value="Genomic_DNA"/>
</dbReference>
<sequence>MKISNSKYGFLLNLPGFMIVILWVFFPAILLIYTSFLRYDNIHPIIFSGFANYSRLFKDRLFWQSLNRIAIFCPGTTTLTFFGGLVLALCLSRIRKGKALLRTLMILPWAVPAVVSGIIWKWMFSPDFGVISDLLMKIGIIDKPLNMYSTSSLAMVGIIVADSWTRIPFMGIILLAALVGIPQELYEAAKVDGAGAAQRFFYISLPLIKGPALVGLLITTMFSFRTIDIIIPLTGGGPGRATYVIGYYIWDQIVKSFNFGVAAAGGIMLLLMIIGITSVFIYFMRR</sequence>
<feature type="domain" description="ABC transmembrane type-1" evidence="8">
    <location>
        <begin position="66"/>
        <end position="280"/>
    </location>
</feature>
<feature type="transmembrane region" description="Helical" evidence="7">
    <location>
        <begin position="200"/>
        <end position="224"/>
    </location>
</feature>
<feature type="transmembrane region" description="Helical" evidence="7">
    <location>
        <begin position="69"/>
        <end position="91"/>
    </location>
</feature>
<feature type="transmembrane region" description="Helical" evidence="7">
    <location>
        <begin position="103"/>
        <end position="123"/>
    </location>
</feature>
<evidence type="ECO:0000313" key="10">
    <source>
        <dbReference type="Proteomes" id="UP000280417"/>
    </source>
</evidence>
<feature type="transmembrane region" description="Helical" evidence="7">
    <location>
        <begin position="12"/>
        <end position="33"/>
    </location>
</feature>
<evidence type="ECO:0000256" key="3">
    <source>
        <dbReference type="ARBA" id="ARBA00022475"/>
    </source>
</evidence>
<dbReference type="SUPFAM" id="SSF161098">
    <property type="entry name" value="MetI-like"/>
    <property type="match status" value="1"/>
</dbReference>
<keyword evidence="6 7" id="KW-0472">Membrane</keyword>
<protein>
    <recommendedName>
        <fullName evidence="8">ABC transmembrane type-1 domain-containing protein</fullName>
    </recommendedName>
</protein>
<comment type="subcellular location">
    <subcellularLocation>
        <location evidence="1 7">Cell membrane</location>
        <topology evidence="1 7">Multi-pass membrane protein</topology>
    </subcellularLocation>
</comment>
<feature type="transmembrane region" description="Helical" evidence="7">
    <location>
        <begin position="259"/>
        <end position="283"/>
    </location>
</feature>
<dbReference type="PANTHER" id="PTHR43227">
    <property type="entry name" value="BLL4140 PROTEIN"/>
    <property type="match status" value="1"/>
</dbReference>
<evidence type="ECO:0000256" key="5">
    <source>
        <dbReference type="ARBA" id="ARBA00022989"/>
    </source>
</evidence>
<evidence type="ECO:0000256" key="1">
    <source>
        <dbReference type="ARBA" id="ARBA00004651"/>
    </source>
</evidence>
<comment type="caution">
    <text evidence="9">The sequence shown here is derived from an EMBL/GenBank/DDBJ whole genome shotgun (WGS) entry which is preliminary data.</text>
</comment>
<dbReference type="CDD" id="cd06261">
    <property type="entry name" value="TM_PBP2"/>
    <property type="match status" value="1"/>
</dbReference>
<accession>A0A662DH95</accession>
<proteinExistence type="inferred from homology"/>
<evidence type="ECO:0000313" key="9">
    <source>
        <dbReference type="EMBL" id="RLE13502.1"/>
    </source>
</evidence>
<dbReference type="GO" id="GO:0005886">
    <property type="term" value="C:plasma membrane"/>
    <property type="evidence" value="ECO:0007669"/>
    <property type="project" value="UniProtKB-SubCell"/>
</dbReference>
<dbReference type="Proteomes" id="UP000280417">
    <property type="component" value="Unassembled WGS sequence"/>
</dbReference>
<dbReference type="Gene3D" id="1.10.3720.10">
    <property type="entry name" value="MetI-like"/>
    <property type="match status" value="1"/>
</dbReference>
<dbReference type="PROSITE" id="PS50928">
    <property type="entry name" value="ABC_TM1"/>
    <property type="match status" value="1"/>
</dbReference>
<keyword evidence="2 7" id="KW-0813">Transport</keyword>
<evidence type="ECO:0000256" key="6">
    <source>
        <dbReference type="ARBA" id="ARBA00023136"/>
    </source>
</evidence>
<evidence type="ECO:0000256" key="2">
    <source>
        <dbReference type="ARBA" id="ARBA00022448"/>
    </source>
</evidence>
<keyword evidence="4 7" id="KW-0812">Transmembrane</keyword>
<dbReference type="GO" id="GO:0055085">
    <property type="term" value="P:transmembrane transport"/>
    <property type="evidence" value="ECO:0007669"/>
    <property type="project" value="InterPro"/>
</dbReference>
<dbReference type="Pfam" id="PF00528">
    <property type="entry name" value="BPD_transp_1"/>
    <property type="match status" value="1"/>
</dbReference>
<dbReference type="InterPro" id="IPR035906">
    <property type="entry name" value="MetI-like_sf"/>
</dbReference>
<keyword evidence="3" id="KW-1003">Cell membrane</keyword>
<keyword evidence="5 7" id="KW-1133">Transmembrane helix</keyword>
<dbReference type="InterPro" id="IPR000515">
    <property type="entry name" value="MetI-like"/>
</dbReference>
<dbReference type="PANTHER" id="PTHR43227:SF7">
    <property type="entry name" value="ARABINOOLIGOSACCHARIDES TRANSPORT SYSTEM PERMEASE PROTEIN ARAP"/>
    <property type="match status" value="1"/>
</dbReference>